<evidence type="ECO:0000313" key="2">
    <source>
        <dbReference type="Proteomes" id="UP000006362"/>
    </source>
</evidence>
<keyword evidence="2" id="KW-1185">Reference proteome</keyword>
<sequence length="187" mass="22138">MLSNEEAYNLIKEEKLFLNPPIIDLTHTKYNFEMKSITQKNFKFFVDIEVKAEVIKIELSVGRYKTWKTSHNHRSKSVGNIGLLRVDFGGKHKNPSRANEHVPSWIARFAGKYFERYEPHVHIYVETYSMQRLKWAVPLEVFDFDGKAFSVKAINSIDDLERVTREFEAIINARNRIRFMKSLFWYG</sequence>
<gene>
    <name evidence="1" type="ordered locus">Theam_0013</name>
</gene>
<accession>E8T2R2</accession>
<dbReference type="HOGENOM" id="CLU_1600507_0_0_0"/>
<protein>
    <submittedName>
        <fullName evidence="1">Uncharacterized protein</fullName>
    </submittedName>
</protein>
<organism evidence="1 2">
    <name type="scientific">Thermovibrio ammonificans (strain DSM 15698 / JCM 12110 / HB-1)</name>
    <dbReference type="NCBI Taxonomy" id="648996"/>
    <lineage>
        <taxon>Bacteria</taxon>
        <taxon>Pseudomonadati</taxon>
        <taxon>Aquificota</taxon>
        <taxon>Aquificia</taxon>
        <taxon>Desulfurobacteriales</taxon>
        <taxon>Desulfurobacteriaceae</taxon>
        <taxon>Thermovibrio</taxon>
    </lineage>
</organism>
<dbReference type="KEGG" id="tam:Theam_0013"/>
<name>E8T2R2_THEA1</name>
<reference evidence="1" key="1">
    <citation type="submission" date="2011-01" db="EMBL/GenBank/DDBJ databases">
        <title>Complete sequence of chromosome of Thermovibrio ammonificans HB-1.</title>
        <authorList>
            <consortium name="US DOE Joint Genome Institute"/>
            <person name="Lucas S."/>
            <person name="Copeland A."/>
            <person name="Lapidus A."/>
            <person name="Cheng J.-F."/>
            <person name="Goodwin L."/>
            <person name="Pitluck S."/>
            <person name="Davenport K."/>
            <person name="Detter J.C."/>
            <person name="Han C."/>
            <person name="Tapia R."/>
            <person name="Land M."/>
            <person name="Hauser L."/>
            <person name="Kyrpides N."/>
            <person name="Ivanova N."/>
            <person name="Ovchinnikova G."/>
            <person name="Vetriani C."/>
            <person name="Woyke T."/>
        </authorList>
    </citation>
    <scope>NUCLEOTIDE SEQUENCE [LARGE SCALE GENOMIC DNA]</scope>
    <source>
        <strain evidence="1">HB-1</strain>
    </source>
</reference>
<evidence type="ECO:0000313" key="1">
    <source>
        <dbReference type="EMBL" id="ADU95987.1"/>
    </source>
</evidence>
<dbReference type="Proteomes" id="UP000006362">
    <property type="component" value="Chromosome"/>
</dbReference>
<dbReference type="EMBL" id="CP002444">
    <property type="protein sequence ID" value="ADU95987.1"/>
    <property type="molecule type" value="Genomic_DNA"/>
</dbReference>
<dbReference type="Pfam" id="PF22398">
    <property type="entry name" value="DUF6978"/>
    <property type="match status" value="1"/>
</dbReference>
<dbReference type="eggNOG" id="ENOG5032S4E">
    <property type="taxonomic scope" value="Bacteria"/>
</dbReference>
<dbReference type="OrthoDB" id="1340876at2"/>
<dbReference type="AlphaFoldDB" id="E8T2R2"/>
<proteinExistence type="predicted"/>
<dbReference type="InterPro" id="IPR053916">
    <property type="entry name" value="DUF6978"/>
</dbReference>
<dbReference type="STRING" id="648996.Theam_0013"/>
<dbReference type="RefSeq" id="WP_013536773.1">
    <property type="nucleotide sequence ID" value="NC_014926.1"/>
</dbReference>